<comment type="caution">
    <text evidence="2">The sequence shown here is derived from an EMBL/GenBank/DDBJ whole genome shotgun (WGS) entry which is preliminary data.</text>
</comment>
<name>A0AAD5JJ63_ACENE</name>
<evidence type="ECO:0000313" key="2">
    <source>
        <dbReference type="EMBL" id="KAI9201621.1"/>
    </source>
</evidence>
<dbReference type="Proteomes" id="UP001064489">
    <property type="component" value="Chromosome 9"/>
</dbReference>
<keyword evidence="3" id="KW-1185">Reference proteome</keyword>
<dbReference type="AlphaFoldDB" id="A0AAD5JJ63"/>
<dbReference type="Pfam" id="PF13456">
    <property type="entry name" value="RVT_3"/>
    <property type="match status" value="1"/>
</dbReference>
<dbReference type="GO" id="GO:0004523">
    <property type="term" value="F:RNA-DNA hybrid ribonuclease activity"/>
    <property type="evidence" value="ECO:0007669"/>
    <property type="project" value="InterPro"/>
</dbReference>
<dbReference type="InterPro" id="IPR002156">
    <property type="entry name" value="RNaseH_domain"/>
</dbReference>
<reference evidence="2" key="1">
    <citation type="journal article" date="2022" name="Plant J.">
        <title>Strategies of tolerance reflected in two North American maple genomes.</title>
        <authorList>
            <person name="McEvoy S.L."/>
            <person name="Sezen U.U."/>
            <person name="Trouern-Trend A."/>
            <person name="McMahon S.M."/>
            <person name="Schaberg P.G."/>
            <person name="Yang J."/>
            <person name="Wegrzyn J.L."/>
            <person name="Swenson N.G."/>
        </authorList>
    </citation>
    <scope>NUCLEOTIDE SEQUENCE</scope>
    <source>
        <strain evidence="2">91603</strain>
    </source>
</reference>
<sequence length="105" mass="11417">MAFSSQRLEASLSPQVAEVVALKKGIEFTVDIGLVLAVIESDALGVVNLVNLGESNSTKIGLFIDDIVSRLHCRGFGSVVYVHMKANFVAHFLSKFTMNLSEDLF</sequence>
<dbReference type="InterPro" id="IPR044730">
    <property type="entry name" value="RNase_H-like_dom_plant"/>
</dbReference>
<gene>
    <name evidence="2" type="ORF">LWI28_026283</name>
</gene>
<feature type="domain" description="RNase H type-1" evidence="1">
    <location>
        <begin position="4"/>
        <end position="96"/>
    </location>
</feature>
<dbReference type="GO" id="GO:0003676">
    <property type="term" value="F:nucleic acid binding"/>
    <property type="evidence" value="ECO:0007669"/>
    <property type="project" value="InterPro"/>
</dbReference>
<dbReference type="InterPro" id="IPR052929">
    <property type="entry name" value="RNase_H-like_EbsB-rel"/>
</dbReference>
<organism evidence="2 3">
    <name type="scientific">Acer negundo</name>
    <name type="common">Box elder</name>
    <dbReference type="NCBI Taxonomy" id="4023"/>
    <lineage>
        <taxon>Eukaryota</taxon>
        <taxon>Viridiplantae</taxon>
        <taxon>Streptophyta</taxon>
        <taxon>Embryophyta</taxon>
        <taxon>Tracheophyta</taxon>
        <taxon>Spermatophyta</taxon>
        <taxon>Magnoliopsida</taxon>
        <taxon>eudicotyledons</taxon>
        <taxon>Gunneridae</taxon>
        <taxon>Pentapetalae</taxon>
        <taxon>rosids</taxon>
        <taxon>malvids</taxon>
        <taxon>Sapindales</taxon>
        <taxon>Sapindaceae</taxon>
        <taxon>Hippocastanoideae</taxon>
        <taxon>Acereae</taxon>
        <taxon>Acer</taxon>
    </lineage>
</organism>
<dbReference type="CDD" id="cd06222">
    <property type="entry name" value="RNase_H_like"/>
    <property type="match status" value="1"/>
</dbReference>
<proteinExistence type="predicted"/>
<reference evidence="2" key="2">
    <citation type="submission" date="2023-02" db="EMBL/GenBank/DDBJ databases">
        <authorList>
            <person name="Swenson N.G."/>
            <person name="Wegrzyn J.L."/>
            <person name="Mcevoy S.L."/>
        </authorList>
    </citation>
    <scope>NUCLEOTIDE SEQUENCE</scope>
    <source>
        <strain evidence="2">91603</strain>
        <tissue evidence="2">Leaf</tissue>
    </source>
</reference>
<accession>A0AAD5JJ63</accession>
<dbReference type="PANTHER" id="PTHR47074:SF48">
    <property type="entry name" value="POLYNUCLEOTIDYL TRANSFERASE, RIBONUCLEASE H-LIKE SUPERFAMILY PROTEIN"/>
    <property type="match status" value="1"/>
</dbReference>
<evidence type="ECO:0000259" key="1">
    <source>
        <dbReference type="Pfam" id="PF13456"/>
    </source>
</evidence>
<protein>
    <recommendedName>
        <fullName evidence="1">RNase H type-1 domain-containing protein</fullName>
    </recommendedName>
</protein>
<dbReference type="EMBL" id="JAJSOW010000001">
    <property type="protein sequence ID" value="KAI9201621.1"/>
    <property type="molecule type" value="Genomic_DNA"/>
</dbReference>
<evidence type="ECO:0000313" key="3">
    <source>
        <dbReference type="Proteomes" id="UP001064489"/>
    </source>
</evidence>
<dbReference type="PANTHER" id="PTHR47074">
    <property type="entry name" value="BNAC02G40300D PROTEIN"/>
    <property type="match status" value="1"/>
</dbReference>